<keyword evidence="1" id="KW-0812">Transmembrane</keyword>
<protein>
    <recommendedName>
        <fullName evidence="4">YWFCY domain-containing protein</fullName>
    </recommendedName>
</protein>
<feature type="transmembrane region" description="Helical" evidence="1">
    <location>
        <begin position="6"/>
        <end position="27"/>
    </location>
</feature>
<keyword evidence="1" id="KW-1133">Transmembrane helix</keyword>
<reference evidence="2 3" key="1">
    <citation type="submission" date="2013-08" db="EMBL/GenBank/DDBJ databases">
        <authorList>
            <person name="Weinstock G."/>
            <person name="Sodergren E."/>
            <person name="Wylie T."/>
            <person name="Fulton L."/>
            <person name="Fulton R."/>
            <person name="Fronick C."/>
            <person name="O'Laughlin M."/>
            <person name="Godfrey J."/>
            <person name="Miner T."/>
            <person name="Herter B."/>
            <person name="Appelbaum E."/>
            <person name="Cordes M."/>
            <person name="Lek S."/>
            <person name="Wollam A."/>
            <person name="Pepin K.H."/>
            <person name="Palsikar V.B."/>
            <person name="Mitreva M."/>
            <person name="Wilson R.K."/>
        </authorList>
    </citation>
    <scope>NUCLEOTIDE SEQUENCE [LARGE SCALE GENOMIC DNA]</scope>
    <source>
        <strain evidence="2 3">ATCC 15930</strain>
    </source>
</reference>
<dbReference type="EMBL" id="JNGW01000015">
    <property type="protein sequence ID" value="KDR53452.1"/>
    <property type="molecule type" value="Genomic_DNA"/>
</dbReference>
<proteinExistence type="predicted"/>
<sequence length="50" mass="5943">MHKWRLVDGLAVLLYQVYTLLYIGMFLNNSALLDKILFVGNILRWLFPFI</sequence>
<dbReference type="PATRIC" id="fig|1122985.7.peg.446"/>
<dbReference type="AlphaFoldDB" id="A0A069QL96"/>
<gene>
    <name evidence="2" type="ORF">HMPREF1991_00427</name>
</gene>
<dbReference type="HOGENOM" id="CLU_3121195_0_0_10"/>
<evidence type="ECO:0000313" key="2">
    <source>
        <dbReference type="EMBL" id="KDR53452.1"/>
    </source>
</evidence>
<evidence type="ECO:0008006" key="4">
    <source>
        <dbReference type="Google" id="ProtNLM"/>
    </source>
</evidence>
<evidence type="ECO:0000256" key="1">
    <source>
        <dbReference type="SAM" id="Phobius"/>
    </source>
</evidence>
<dbReference type="Proteomes" id="UP000027442">
    <property type="component" value="Unassembled WGS sequence"/>
</dbReference>
<name>A0A069QL96_HOYLO</name>
<keyword evidence="3" id="KW-1185">Reference proteome</keyword>
<comment type="caution">
    <text evidence="2">The sequence shown here is derived from an EMBL/GenBank/DDBJ whole genome shotgun (WGS) entry which is preliminary data.</text>
</comment>
<evidence type="ECO:0000313" key="3">
    <source>
        <dbReference type="Proteomes" id="UP000027442"/>
    </source>
</evidence>
<organism evidence="2 3">
    <name type="scientific">Hoylesella loescheii DSM 19665 = JCM 12249 = ATCC 15930</name>
    <dbReference type="NCBI Taxonomy" id="1122985"/>
    <lineage>
        <taxon>Bacteria</taxon>
        <taxon>Pseudomonadati</taxon>
        <taxon>Bacteroidota</taxon>
        <taxon>Bacteroidia</taxon>
        <taxon>Bacteroidales</taxon>
        <taxon>Prevotellaceae</taxon>
        <taxon>Hoylesella</taxon>
    </lineage>
</organism>
<keyword evidence="1" id="KW-0472">Membrane</keyword>
<accession>A0A069QL96</accession>